<dbReference type="InterPro" id="IPR003458">
    <property type="entry name" value="Phage_T4_Gp38_tail_assem"/>
</dbReference>
<dbReference type="Pfam" id="PF02413">
    <property type="entry name" value="Caudo_TAP"/>
    <property type="match status" value="1"/>
</dbReference>
<comment type="caution">
    <text evidence="1">The sequence shown here is derived from an EMBL/GenBank/DDBJ whole genome shotgun (WGS) entry which is preliminary data.</text>
</comment>
<gene>
    <name evidence="1" type="ORF">HA052_22670</name>
</gene>
<dbReference type="RefSeq" id="WP_166453703.1">
    <property type="nucleotide sequence ID" value="NZ_JAAOMA010000047.1"/>
</dbReference>
<evidence type="ECO:0000313" key="1">
    <source>
        <dbReference type="EMBL" id="NHR07997.1"/>
    </source>
</evidence>
<dbReference type="Proteomes" id="UP001515641">
    <property type="component" value="Unassembled WGS sequence"/>
</dbReference>
<accession>A0ABX0LLF1</accession>
<sequence length="195" mass="21100">MVLQKTVYAYHPETGEYIGPTLADLSPLDEGEVWLIPAYATELKPPGKEKRKASVFRLGEWAVVDDFRAVRLWSKGGACQVVAQIGDTPESLGATELEPPPFAVWSGDGWLVDSKAEQAAKAAAVDAEAAALRVIADAAVVPLEDAQELEMATAAELEALRGWKRYRVLLSRVAQQSGYPQSVEWPAVPAAIENK</sequence>
<evidence type="ECO:0000313" key="2">
    <source>
        <dbReference type="Proteomes" id="UP001515641"/>
    </source>
</evidence>
<proteinExistence type="predicted"/>
<keyword evidence="2" id="KW-1185">Reference proteome</keyword>
<name>A0ABX0LLF1_9NEIS</name>
<organism evidence="1 2">
    <name type="scientific">Chromobacterium fluminis</name>
    <dbReference type="NCBI Taxonomy" id="3044269"/>
    <lineage>
        <taxon>Bacteria</taxon>
        <taxon>Pseudomonadati</taxon>
        <taxon>Pseudomonadota</taxon>
        <taxon>Betaproteobacteria</taxon>
        <taxon>Neisseriales</taxon>
        <taxon>Chromobacteriaceae</taxon>
        <taxon>Chromobacterium</taxon>
    </lineage>
</organism>
<reference evidence="1 2" key="1">
    <citation type="submission" date="2020-03" db="EMBL/GenBank/DDBJ databases">
        <title>Draft genome sequence of environmentally isolated cultures.</title>
        <authorList>
            <person name="Wilson H.S."/>
            <person name="De Leon M.E."/>
        </authorList>
    </citation>
    <scope>NUCLEOTIDE SEQUENCE [LARGE SCALE GENOMIC DNA]</scope>
    <source>
        <strain evidence="1 2">HSC-31F16</strain>
    </source>
</reference>
<dbReference type="EMBL" id="JAAOMA010000047">
    <property type="protein sequence ID" value="NHR07997.1"/>
    <property type="molecule type" value="Genomic_DNA"/>
</dbReference>
<protein>
    <submittedName>
        <fullName evidence="1">Tail fiber assembly protein</fullName>
    </submittedName>
</protein>